<dbReference type="PRINTS" id="PR00039">
    <property type="entry name" value="HTHLYSR"/>
</dbReference>
<dbReference type="GO" id="GO:0003677">
    <property type="term" value="F:DNA binding"/>
    <property type="evidence" value="ECO:0007669"/>
    <property type="project" value="UniProtKB-KW"/>
</dbReference>
<dbReference type="PANTHER" id="PTHR30346:SF28">
    <property type="entry name" value="HTH-TYPE TRANSCRIPTIONAL REGULATOR CYNR"/>
    <property type="match status" value="1"/>
</dbReference>
<dbReference type="Gene3D" id="3.40.190.10">
    <property type="entry name" value="Periplasmic binding protein-like II"/>
    <property type="match status" value="2"/>
</dbReference>
<dbReference type="InterPro" id="IPR000847">
    <property type="entry name" value="LysR_HTH_N"/>
</dbReference>
<dbReference type="EMBL" id="NKDB02000001">
    <property type="protein sequence ID" value="RKJ99540.1"/>
    <property type="molecule type" value="Genomic_DNA"/>
</dbReference>
<evidence type="ECO:0000256" key="4">
    <source>
        <dbReference type="ARBA" id="ARBA00023163"/>
    </source>
</evidence>
<dbReference type="Pfam" id="PF03466">
    <property type="entry name" value="LysR_substrate"/>
    <property type="match status" value="1"/>
</dbReference>
<dbReference type="SUPFAM" id="SSF46785">
    <property type="entry name" value="Winged helix' DNA-binding domain"/>
    <property type="match status" value="1"/>
</dbReference>
<dbReference type="InterPro" id="IPR005119">
    <property type="entry name" value="LysR_subst-bd"/>
</dbReference>
<dbReference type="Proteomes" id="UP000216225">
    <property type="component" value="Unassembled WGS sequence"/>
</dbReference>
<feature type="domain" description="HTH lysR-type" evidence="5">
    <location>
        <begin position="2"/>
        <end position="59"/>
    </location>
</feature>
<sequence>MMLSRNLLAFIAVAEELHFGKAAQRLHISQPPLSQQIRQFEEEVGAPLLVRTTRSVQLTPAGRLMLERAHLLLAEAGAALHSVRRHAVGDEGVLTLGFTHSTVYRVLPRVLHAFRQACPDVVLELRQLTSDLLVQEVRSGRLDVAMLRFSSSMESADLMSRVVTHDPMVLVLPLGHPLAAHRRVPVRLLQGLPWVGYEIQGARYFHELEEKVLAGARVRPSVQHRSLLPTLLALVEAGMGAALAPASAVQGVAGRIEWRELALPEGCAPLDAVLSCVWAADNCNPVVQRFLDCLSDAVPQDERSGMDARG</sequence>
<protein>
    <submittedName>
        <fullName evidence="6">LysR family transcriptional regulator</fullName>
    </submittedName>
</protein>
<dbReference type="PROSITE" id="PS50931">
    <property type="entry name" value="HTH_LYSR"/>
    <property type="match status" value="1"/>
</dbReference>
<accession>A0A420KHY0</accession>
<comment type="similarity">
    <text evidence="1">Belongs to the LysR transcriptional regulatory family.</text>
</comment>
<dbReference type="InterPro" id="IPR036388">
    <property type="entry name" value="WH-like_DNA-bd_sf"/>
</dbReference>
<dbReference type="GO" id="GO:0003700">
    <property type="term" value="F:DNA-binding transcription factor activity"/>
    <property type="evidence" value="ECO:0007669"/>
    <property type="project" value="InterPro"/>
</dbReference>
<dbReference type="InterPro" id="IPR036390">
    <property type="entry name" value="WH_DNA-bd_sf"/>
</dbReference>
<keyword evidence="4" id="KW-0804">Transcription</keyword>
<evidence type="ECO:0000256" key="1">
    <source>
        <dbReference type="ARBA" id="ARBA00009437"/>
    </source>
</evidence>
<dbReference type="Gene3D" id="1.10.10.10">
    <property type="entry name" value="Winged helix-like DNA-binding domain superfamily/Winged helix DNA-binding domain"/>
    <property type="match status" value="1"/>
</dbReference>
<dbReference type="AlphaFoldDB" id="A0A420KHY0"/>
<evidence type="ECO:0000256" key="3">
    <source>
        <dbReference type="ARBA" id="ARBA00023125"/>
    </source>
</evidence>
<evidence type="ECO:0000256" key="2">
    <source>
        <dbReference type="ARBA" id="ARBA00023015"/>
    </source>
</evidence>
<dbReference type="GO" id="GO:0032993">
    <property type="term" value="C:protein-DNA complex"/>
    <property type="evidence" value="ECO:0007669"/>
    <property type="project" value="TreeGrafter"/>
</dbReference>
<organism evidence="6 7">
    <name type="scientific">Alicycliphilus denitrificans</name>
    <dbReference type="NCBI Taxonomy" id="179636"/>
    <lineage>
        <taxon>Bacteria</taxon>
        <taxon>Pseudomonadati</taxon>
        <taxon>Pseudomonadota</taxon>
        <taxon>Betaproteobacteria</taxon>
        <taxon>Burkholderiales</taxon>
        <taxon>Comamonadaceae</taxon>
        <taxon>Alicycliphilus</taxon>
    </lineage>
</organism>
<dbReference type="SUPFAM" id="SSF53850">
    <property type="entry name" value="Periplasmic binding protein-like II"/>
    <property type="match status" value="1"/>
</dbReference>
<evidence type="ECO:0000313" key="7">
    <source>
        <dbReference type="Proteomes" id="UP000216225"/>
    </source>
</evidence>
<dbReference type="FunFam" id="1.10.10.10:FF:000001">
    <property type="entry name" value="LysR family transcriptional regulator"/>
    <property type="match status" value="1"/>
</dbReference>
<keyword evidence="2" id="KW-0805">Transcription regulation</keyword>
<reference evidence="6 7" key="1">
    <citation type="submission" date="2018-09" db="EMBL/GenBank/DDBJ databases">
        <title>Genome comparison of Alicycliphilus sp. BQ1, a polyurethanolytic bacterium, with its closest phylogenetic relatives Alicycliphilus denitrificans BC and K601, unable to attack polyurethane.</title>
        <authorList>
            <person name="Loza-Tavera H."/>
            <person name="Lozano L."/>
            <person name="Cevallos M."/>
            <person name="Maya-Lucas O."/>
            <person name="Garcia-Mena J."/>
            <person name="Hernandez J."/>
        </authorList>
    </citation>
    <scope>NUCLEOTIDE SEQUENCE [LARGE SCALE GENOMIC DNA]</scope>
    <source>
        <strain evidence="6 7">BQ1</strain>
    </source>
</reference>
<dbReference type="Pfam" id="PF00126">
    <property type="entry name" value="HTH_1"/>
    <property type="match status" value="1"/>
</dbReference>
<evidence type="ECO:0000313" key="6">
    <source>
        <dbReference type="EMBL" id="RKJ99540.1"/>
    </source>
</evidence>
<proteinExistence type="inferred from homology"/>
<name>A0A420KHY0_9BURK</name>
<keyword evidence="3" id="KW-0238">DNA-binding</keyword>
<evidence type="ECO:0000259" key="5">
    <source>
        <dbReference type="PROSITE" id="PS50931"/>
    </source>
</evidence>
<dbReference type="PANTHER" id="PTHR30346">
    <property type="entry name" value="TRANSCRIPTIONAL DUAL REGULATOR HCAR-RELATED"/>
    <property type="match status" value="1"/>
</dbReference>
<comment type="caution">
    <text evidence="6">The sequence shown here is derived from an EMBL/GenBank/DDBJ whole genome shotgun (WGS) entry which is preliminary data.</text>
</comment>
<gene>
    <name evidence="6" type="ORF">CE154_007395</name>
</gene>